<dbReference type="EMBL" id="BAABAQ010000007">
    <property type="protein sequence ID" value="GAA4195991.1"/>
    <property type="molecule type" value="Genomic_DNA"/>
</dbReference>
<dbReference type="Gene3D" id="3.30.429.10">
    <property type="entry name" value="Macrophage Migration Inhibitory Factor"/>
    <property type="match status" value="1"/>
</dbReference>
<dbReference type="SUPFAM" id="SSF55331">
    <property type="entry name" value="Tautomerase/MIF"/>
    <property type="match status" value="1"/>
</dbReference>
<reference evidence="4" key="1">
    <citation type="journal article" date="2019" name="Int. J. Syst. Evol. Microbiol.">
        <title>The Global Catalogue of Microorganisms (GCM) 10K type strain sequencing project: providing services to taxonomists for standard genome sequencing and annotation.</title>
        <authorList>
            <consortium name="The Broad Institute Genomics Platform"/>
            <consortium name="The Broad Institute Genome Sequencing Center for Infectious Disease"/>
            <person name="Wu L."/>
            <person name="Ma J."/>
        </authorList>
    </citation>
    <scope>NUCLEOTIDE SEQUENCE [LARGE SCALE GENOMIC DNA]</scope>
    <source>
        <strain evidence="4">JCM 17388</strain>
    </source>
</reference>
<comment type="caution">
    <text evidence="3">The sequence shown here is derived from an EMBL/GenBank/DDBJ whole genome shotgun (WGS) entry which is preliminary data.</text>
</comment>
<dbReference type="InterPro" id="IPR014347">
    <property type="entry name" value="Tautomerase/MIF_sf"/>
</dbReference>
<feature type="domain" description="4-oxalocrotonate tautomerase-like" evidence="2">
    <location>
        <begin position="2"/>
        <end position="59"/>
    </location>
</feature>
<accession>A0ABP8B1M2</accession>
<keyword evidence="4" id="KW-1185">Reference proteome</keyword>
<proteinExistence type="predicted"/>
<dbReference type="RefSeq" id="WP_344919730.1">
    <property type="nucleotide sequence ID" value="NZ_BAABAQ010000007.1"/>
</dbReference>
<evidence type="ECO:0000256" key="1">
    <source>
        <dbReference type="ARBA" id="ARBA00023235"/>
    </source>
</evidence>
<keyword evidence="1" id="KW-0413">Isomerase</keyword>
<organism evidence="3 4">
    <name type="scientific">Streptosporangium oxazolinicum</name>
    <dbReference type="NCBI Taxonomy" id="909287"/>
    <lineage>
        <taxon>Bacteria</taxon>
        <taxon>Bacillati</taxon>
        <taxon>Actinomycetota</taxon>
        <taxon>Actinomycetes</taxon>
        <taxon>Streptosporangiales</taxon>
        <taxon>Streptosporangiaceae</taxon>
        <taxon>Streptosporangium</taxon>
    </lineage>
</organism>
<protein>
    <recommendedName>
        <fullName evidence="2">4-oxalocrotonate tautomerase-like domain-containing protein</fullName>
    </recommendedName>
</protein>
<sequence length="128" mass="13288">MPHLTVRVLEPQLKGNEAALIGALTDAVAEVYGEWARDVAVIHLDGVPAGRWGLRGEPVDEAPPAITFGIREAALTRPDSGELAARLVRTVTDAVAGVLGAHLRDTIAVELVATPAGRTALGGVIVDD</sequence>
<dbReference type="Proteomes" id="UP001501251">
    <property type="component" value="Unassembled WGS sequence"/>
</dbReference>
<gene>
    <name evidence="3" type="ORF">GCM10022252_42690</name>
</gene>
<dbReference type="InterPro" id="IPR004370">
    <property type="entry name" value="4-OT-like_dom"/>
</dbReference>
<name>A0ABP8B1M2_9ACTN</name>
<evidence type="ECO:0000313" key="4">
    <source>
        <dbReference type="Proteomes" id="UP001501251"/>
    </source>
</evidence>
<evidence type="ECO:0000313" key="3">
    <source>
        <dbReference type="EMBL" id="GAA4195991.1"/>
    </source>
</evidence>
<dbReference type="Pfam" id="PF01361">
    <property type="entry name" value="Tautomerase"/>
    <property type="match status" value="1"/>
</dbReference>
<evidence type="ECO:0000259" key="2">
    <source>
        <dbReference type="Pfam" id="PF01361"/>
    </source>
</evidence>